<protein>
    <recommendedName>
        <fullName evidence="4">Glycosyltransferase</fullName>
    </recommendedName>
</protein>
<organism evidence="2 3">
    <name type="scientific">Streptosporangium jomthongense</name>
    <dbReference type="NCBI Taxonomy" id="1193683"/>
    <lineage>
        <taxon>Bacteria</taxon>
        <taxon>Bacillati</taxon>
        <taxon>Actinomycetota</taxon>
        <taxon>Actinomycetes</taxon>
        <taxon>Streptosporangiales</taxon>
        <taxon>Streptosporangiaceae</taxon>
        <taxon>Streptosporangium</taxon>
    </lineage>
</organism>
<comment type="caution">
    <text evidence="2">The sequence shown here is derived from an EMBL/GenBank/DDBJ whole genome shotgun (WGS) entry which is preliminary data.</text>
</comment>
<sequence length="226" mass="25641">MKLISYSLFGNQEFYTLGALANARLCADLYPGWTCRFYVGDSIPQEACTQLAAHPNVELVPMPSVLENWFSTFWRFHALRDETADVVMFRDADSRPCEREQAAVHEWLASDKQFHAMRDHPEHGMPILAGMWGAKQDGARTAAALLPARHDGAERWQADQLWLAHQVYPVAKHSLMVHTSPESPQFEPDGFDDKRDFPTPRRPGRFVGQGFYGDDTLRIPADALRV</sequence>
<evidence type="ECO:0000313" key="3">
    <source>
        <dbReference type="Proteomes" id="UP001595698"/>
    </source>
</evidence>
<evidence type="ECO:0008006" key="4">
    <source>
        <dbReference type="Google" id="ProtNLM"/>
    </source>
</evidence>
<dbReference type="RefSeq" id="WP_386196717.1">
    <property type="nucleotide sequence ID" value="NZ_JBHSBC010000056.1"/>
</dbReference>
<dbReference type="EMBL" id="JBHSBC010000056">
    <property type="protein sequence ID" value="MFC3986459.1"/>
    <property type="molecule type" value="Genomic_DNA"/>
</dbReference>
<accession>A0ABV8FCM8</accession>
<name>A0ABV8FCM8_9ACTN</name>
<gene>
    <name evidence="2" type="ORF">ACFOYY_40450</name>
</gene>
<reference evidence="3" key="1">
    <citation type="journal article" date="2019" name="Int. J. Syst. Evol. Microbiol.">
        <title>The Global Catalogue of Microorganisms (GCM) 10K type strain sequencing project: providing services to taxonomists for standard genome sequencing and annotation.</title>
        <authorList>
            <consortium name="The Broad Institute Genomics Platform"/>
            <consortium name="The Broad Institute Genome Sequencing Center for Infectious Disease"/>
            <person name="Wu L."/>
            <person name="Ma J."/>
        </authorList>
    </citation>
    <scope>NUCLEOTIDE SEQUENCE [LARGE SCALE GENOMIC DNA]</scope>
    <source>
        <strain evidence="3">TBRC 7912</strain>
    </source>
</reference>
<keyword evidence="3" id="KW-1185">Reference proteome</keyword>
<proteinExistence type="predicted"/>
<feature type="region of interest" description="Disordered" evidence="1">
    <location>
        <begin position="180"/>
        <end position="205"/>
    </location>
</feature>
<evidence type="ECO:0000256" key="1">
    <source>
        <dbReference type="SAM" id="MobiDB-lite"/>
    </source>
</evidence>
<dbReference type="Proteomes" id="UP001595698">
    <property type="component" value="Unassembled WGS sequence"/>
</dbReference>
<evidence type="ECO:0000313" key="2">
    <source>
        <dbReference type="EMBL" id="MFC3986459.1"/>
    </source>
</evidence>